<feature type="transmembrane region" description="Helical" evidence="1">
    <location>
        <begin position="248"/>
        <end position="269"/>
    </location>
</feature>
<keyword evidence="1" id="KW-0472">Membrane</keyword>
<dbReference type="AlphaFoldDB" id="A0A6N9YKL8"/>
<dbReference type="EMBL" id="JAAGOB010000004">
    <property type="protein sequence ID" value="NED95502.1"/>
    <property type="molecule type" value="Genomic_DNA"/>
</dbReference>
<feature type="transmembrane region" description="Helical" evidence="1">
    <location>
        <begin position="208"/>
        <end position="228"/>
    </location>
</feature>
<keyword evidence="3" id="KW-1185">Reference proteome</keyword>
<keyword evidence="1" id="KW-1133">Transmembrane helix</keyword>
<feature type="transmembrane region" description="Helical" evidence="1">
    <location>
        <begin position="328"/>
        <end position="352"/>
    </location>
</feature>
<feature type="transmembrane region" description="Helical" evidence="1">
    <location>
        <begin position="24"/>
        <end position="44"/>
    </location>
</feature>
<comment type="caution">
    <text evidence="2">The sequence shown here is derived from an EMBL/GenBank/DDBJ whole genome shotgun (WGS) entry which is preliminary data.</text>
</comment>
<gene>
    <name evidence="2" type="ORF">G1H11_09265</name>
</gene>
<accession>A0A6N9YKL8</accession>
<evidence type="ECO:0000256" key="1">
    <source>
        <dbReference type="SAM" id="Phobius"/>
    </source>
</evidence>
<keyword evidence="1" id="KW-0812">Transmembrane</keyword>
<feature type="transmembrane region" description="Helical" evidence="1">
    <location>
        <begin position="70"/>
        <end position="89"/>
    </location>
</feature>
<feature type="transmembrane region" description="Helical" evidence="1">
    <location>
        <begin position="290"/>
        <end position="316"/>
    </location>
</feature>
<protein>
    <submittedName>
        <fullName evidence="2">Uncharacterized protein</fullName>
    </submittedName>
</protein>
<evidence type="ECO:0000313" key="2">
    <source>
        <dbReference type="EMBL" id="NED95502.1"/>
    </source>
</evidence>
<dbReference type="RefSeq" id="WP_163818273.1">
    <property type="nucleotide sequence ID" value="NZ_JAAGOB010000004.1"/>
</dbReference>
<organism evidence="2 3">
    <name type="scientific">Phytoactinopolyspora alkaliphila</name>
    <dbReference type="NCBI Taxonomy" id="1783498"/>
    <lineage>
        <taxon>Bacteria</taxon>
        <taxon>Bacillati</taxon>
        <taxon>Actinomycetota</taxon>
        <taxon>Actinomycetes</taxon>
        <taxon>Jiangellales</taxon>
        <taxon>Jiangellaceae</taxon>
        <taxon>Phytoactinopolyspora</taxon>
    </lineage>
</organism>
<evidence type="ECO:0000313" key="3">
    <source>
        <dbReference type="Proteomes" id="UP000469185"/>
    </source>
</evidence>
<sequence length="381" mass="39964">MTQLATTTIHARQPAHPSRWPRRLPYLAAAWSLAYGAVALAWTMSGRGFPLGENDPEAAMSLLQGLPADTGAPLFAAVALAGAGVGLLMARVRHVPATGRYAALGFGAATAFAWLLLVPDTRVLALVGYLPMAIAVAPFDAELRDSFADAIDGVILNHAAVLVGGFLWAATTVVFARRTAGACEHCGRGAGTPGWMTRTSARRWGRSAVGVAVAVPALYALTRWVWVAGIPMGIDESLHEDGMASGDLWAGAWLGTFGLVGGVLTLGLVQRWGEVFPAWMLGLRGRRVPVKLAVVPAAFVAVIVTSGGIGLVKAGLSDGAIRLNWTEWAAIGPALLWPLWGVALAVATYAYYVRRRGQCTACGKDDEPLSPPQAVTTGERP</sequence>
<reference evidence="2 3" key="1">
    <citation type="submission" date="2020-02" db="EMBL/GenBank/DDBJ databases">
        <authorList>
            <person name="Li X.-J."/>
            <person name="Feng X.-M."/>
        </authorList>
    </citation>
    <scope>NUCLEOTIDE SEQUENCE [LARGE SCALE GENOMIC DNA]</scope>
    <source>
        <strain evidence="2 3">CGMCC 4.7225</strain>
    </source>
</reference>
<dbReference type="Proteomes" id="UP000469185">
    <property type="component" value="Unassembled WGS sequence"/>
</dbReference>
<proteinExistence type="predicted"/>
<name>A0A6N9YKL8_9ACTN</name>
<feature type="transmembrane region" description="Helical" evidence="1">
    <location>
        <begin position="101"/>
        <end position="117"/>
    </location>
</feature>